<keyword evidence="5 8" id="KW-0812">Transmembrane</keyword>
<reference evidence="9" key="1">
    <citation type="submission" date="2020-12" db="EMBL/GenBank/DDBJ databases">
        <title>Genomic characterization of non-nitrogen-fixing Frankia strains.</title>
        <authorList>
            <person name="Carlos-Shanley C."/>
            <person name="Guerra T."/>
            <person name="Hahn D."/>
        </authorList>
    </citation>
    <scope>NUCLEOTIDE SEQUENCE</scope>
    <source>
        <strain evidence="9">CN6</strain>
    </source>
</reference>
<accession>A0A937RLH4</accession>
<dbReference type="AlphaFoldDB" id="A0A937RLH4"/>
<sequence length="363" mass="37149">MSAAPHPRATLPARAGAPDVAVARAAVVRVRRLREARLVAVTLTLAGLCFLVLCVSLSLGEIHIPLPDVVQSLFGGSDRRSRYIVTNLRLPRALTGVLAGLALGLAGAIFQTLVRNPLATPDMIGITAGASAAAVAGIVLFDLAGYALSVAALIGALATALLIYALAWRRGVTGYRLVLVGIAMNALLTSVVSYLLTMTDIYDARQAFAWLVGSLTSSSWDTARTLGLCLAVLVPAALFAGRRLPVLQAGDEVARALGVPVERARAQLVVLAVALAAVATAAVGPVGFVAFVAAPIARQLLPGEPAVLVPSALVGALVMTTADLAGQHAVPSMSYPVGVVTAVVGAPYLLWLLAVSNRSGRGG</sequence>
<dbReference type="Proteomes" id="UP000604475">
    <property type="component" value="Unassembled WGS sequence"/>
</dbReference>
<evidence type="ECO:0000256" key="2">
    <source>
        <dbReference type="ARBA" id="ARBA00007935"/>
    </source>
</evidence>
<evidence type="ECO:0000313" key="9">
    <source>
        <dbReference type="EMBL" id="MBL7631090.1"/>
    </source>
</evidence>
<dbReference type="Pfam" id="PF01032">
    <property type="entry name" value="FecCD"/>
    <property type="match status" value="1"/>
</dbReference>
<dbReference type="GO" id="GO:0033214">
    <property type="term" value="P:siderophore-iron import into cell"/>
    <property type="evidence" value="ECO:0007669"/>
    <property type="project" value="TreeGrafter"/>
</dbReference>
<protein>
    <submittedName>
        <fullName evidence="9">Iron chelate uptake ABC transporter family permease subunit</fullName>
    </submittedName>
</protein>
<name>A0A937RLH4_9ACTN</name>
<feature type="transmembrane region" description="Helical" evidence="8">
    <location>
        <begin position="306"/>
        <end position="326"/>
    </location>
</feature>
<dbReference type="PANTHER" id="PTHR30472:SF24">
    <property type="entry name" value="FERRIC ENTEROBACTIN TRANSPORT SYSTEM PERMEASE PROTEIN FEPG"/>
    <property type="match status" value="1"/>
</dbReference>
<keyword evidence="4" id="KW-1003">Cell membrane</keyword>
<keyword evidence="7 8" id="KW-0472">Membrane</keyword>
<dbReference type="GO" id="GO:0005886">
    <property type="term" value="C:plasma membrane"/>
    <property type="evidence" value="ECO:0007669"/>
    <property type="project" value="UniProtKB-SubCell"/>
</dbReference>
<feature type="transmembrane region" description="Helical" evidence="8">
    <location>
        <begin position="178"/>
        <end position="202"/>
    </location>
</feature>
<dbReference type="EMBL" id="JAEACQ010000259">
    <property type="protein sequence ID" value="MBL7631090.1"/>
    <property type="molecule type" value="Genomic_DNA"/>
</dbReference>
<feature type="transmembrane region" description="Helical" evidence="8">
    <location>
        <begin position="333"/>
        <end position="354"/>
    </location>
</feature>
<feature type="transmembrane region" description="Helical" evidence="8">
    <location>
        <begin position="147"/>
        <end position="166"/>
    </location>
</feature>
<evidence type="ECO:0000256" key="3">
    <source>
        <dbReference type="ARBA" id="ARBA00022448"/>
    </source>
</evidence>
<proteinExistence type="inferred from homology"/>
<feature type="transmembrane region" description="Helical" evidence="8">
    <location>
        <begin position="38"/>
        <end position="59"/>
    </location>
</feature>
<dbReference type="FunFam" id="1.10.3470.10:FF:000001">
    <property type="entry name" value="Vitamin B12 ABC transporter permease BtuC"/>
    <property type="match status" value="1"/>
</dbReference>
<dbReference type="PANTHER" id="PTHR30472">
    <property type="entry name" value="FERRIC ENTEROBACTIN TRANSPORT SYSTEM PERMEASE PROTEIN"/>
    <property type="match status" value="1"/>
</dbReference>
<evidence type="ECO:0000313" key="10">
    <source>
        <dbReference type="Proteomes" id="UP000604475"/>
    </source>
</evidence>
<evidence type="ECO:0000256" key="7">
    <source>
        <dbReference type="ARBA" id="ARBA00023136"/>
    </source>
</evidence>
<evidence type="ECO:0000256" key="6">
    <source>
        <dbReference type="ARBA" id="ARBA00022989"/>
    </source>
</evidence>
<organism evidence="9 10">
    <name type="scientific">Frankia nepalensis</name>
    <dbReference type="NCBI Taxonomy" id="1836974"/>
    <lineage>
        <taxon>Bacteria</taxon>
        <taxon>Bacillati</taxon>
        <taxon>Actinomycetota</taxon>
        <taxon>Actinomycetes</taxon>
        <taxon>Frankiales</taxon>
        <taxon>Frankiaceae</taxon>
        <taxon>Frankia</taxon>
    </lineage>
</organism>
<evidence type="ECO:0000256" key="8">
    <source>
        <dbReference type="SAM" id="Phobius"/>
    </source>
</evidence>
<dbReference type="InterPro" id="IPR000522">
    <property type="entry name" value="ABC_transptr_permease_BtuC"/>
</dbReference>
<dbReference type="InterPro" id="IPR037294">
    <property type="entry name" value="ABC_BtuC-like"/>
</dbReference>
<evidence type="ECO:0000256" key="1">
    <source>
        <dbReference type="ARBA" id="ARBA00004651"/>
    </source>
</evidence>
<dbReference type="SUPFAM" id="SSF81345">
    <property type="entry name" value="ABC transporter involved in vitamin B12 uptake, BtuC"/>
    <property type="match status" value="1"/>
</dbReference>
<dbReference type="RefSeq" id="WP_203002553.1">
    <property type="nucleotide sequence ID" value="NZ_JADWYU010000119.1"/>
</dbReference>
<keyword evidence="10" id="KW-1185">Reference proteome</keyword>
<dbReference type="GO" id="GO:0022857">
    <property type="term" value="F:transmembrane transporter activity"/>
    <property type="evidence" value="ECO:0007669"/>
    <property type="project" value="InterPro"/>
</dbReference>
<dbReference type="Gene3D" id="1.10.3470.10">
    <property type="entry name" value="ABC transporter involved in vitamin B12 uptake, BtuC"/>
    <property type="match status" value="1"/>
</dbReference>
<feature type="transmembrane region" description="Helical" evidence="8">
    <location>
        <begin position="123"/>
        <end position="141"/>
    </location>
</feature>
<keyword evidence="6 8" id="KW-1133">Transmembrane helix</keyword>
<comment type="subcellular location">
    <subcellularLocation>
        <location evidence="1">Cell membrane</location>
        <topology evidence="1">Multi-pass membrane protein</topology>
    </subcellularLocation>
</comment>
<feature type="transmembrane region" description="Helical" evidence="8">
    <location>
        <begin position="93"/>
        <end position="114"/>
    </location>
</feature>
<keyword evidence="3" id="KW-0813">Transport</keyword>
<feature type="transmembrane region" description="Helical" evidence="8">
    <location>
        <begin position="268"/>
        <end position="294"/>
    </location>
</feature>
<evidence type="ECO:0000256" key="4">
    <source>
        <dbReference type="ARBA" id="ARBA00022475"/>
    </source>
</evidence>
<gene>
    <name evidence="9" type="ORF">I7412_28805</name>
</gene>
<dbReference type="CDD" id="cd06550">
    <property type="entry name" value="TM_ABC_iron-siderophores_like"/>
    <property type="match status" value="1"/>
</dbReference>
<evidence type="ECO:0000256" key="5">
    <source>
        <dbReference type="ARBA" id="ARBA00022692"/>
    </source>
</evidence>
<comment type="similarity">
    <text evidence="2">Belongs to the binding-protein-dependent transport system permease family. FecCD subfamily.</text>
</comment>
<comment type="caution">
    <text evidence="9">The sequence shown here is derived from an EMBL/GenBank/DDBJ whole genome shotgun (WGS) entry which is preliminary data.</text>
</comment>